<dbReference type="InterPro" id="IPR032708">
    <property type="entry name" value="McjB_C"/>
</dbReference>
<evidence type="ECO:0000313" key="4">
    <source>
        <dbReference type="Proteomes" id="UP000509335"/>
    </source>
</evidence>
<reference evidence="3 4" key="1">
    <citation type="submission" date="2020-07" db="EMBL/GenBank/DDBJ databases">
        <title>A bifunctional nitrone conjugated secondary metabolite targeting the ribosome.</title>
        <authorList>
            <person name="Limbrick E.M."/>
            <person name="Graf M."/>
            <person name="Derewacz D.K."/>
            <person name="Nguyen F."/>
            <person name="Spraggins J.M."/>
            <person name="Wieland M."/>
            <person name="Ynigez-Gutierrez A.E."/>
            <person name="Reisman B.J."/>
            <person name="Zinshteyn B."/>
            <person name="McCulloch K."/>
            <person name="Iverson T.M."/>
            <person name="Green R."/>
            <person name="Wilson D.N."/>
            <person name="Bachmann B.O."/>
        </authorList>
    </citation>
    <scope>NUCLEOTIDE SEQUENCE [LARGE SCALE GENOMIC DNA]</scope>
    <source>
        <strain evidence="4">aurantiaca</strain>
    </source>
</reference>
<accession>A0A7H8XEM2</accession>
<sequence>MTDRHRPTLSRRLSLVLGPPLRLLRRHGPHGLRVAAWTVRARRRVRRQVAHGGLDAVRPPAPPPGPDADREVVLAALRRTGANCLERSLVLQRWDAAHWVPRTLVIGVTAPSTGFHAHAWLDGDPDPHRAGMNELLRRPPDPGWLPDADEPGADPSRSGRARRRAHASEPGQARSTRP</sequence>
<feature type="compositionally biased region" description="Basic and acidic residues" evidence="1">
    <location>
        <begin position="129"/>
        <end position="140"/>
    </location>
</feature>
<feature type="domain" description="Microcin J25-processing protein McjB C-terminal" evidence="2">
    <location>
        <begin position="37"/>
        <end position="123"/>
    </location>
</feature>
<dbReference type="EMBL" id="CP058322">
    <property type="protein sequence ID" value="QLD23030.1"/>
    <property type="molecule type" value="Genomic_DNA"/>
</dbReference>
<organism evidence="3 4">
    <name type="scientific">Micromonospora carbonacea</name>
    <dbReference type="NCBI Taxonomy" id="47853"/>
    <lineage>
        <taxon>Bacteria</taxon>
        <taxon>Bacillati</taxon>
        <taxon>Actinomycetota</taxon>
        <taxon>Actinomycetes</taxon>
        <taxon>Micromonosporales</taxon>
        <taxon>Micromonosporaceae</taxon>
        <taxon>Micromonospora</taxon>
    </lineage>
</organism>
<proteinExistence type="predicted"/>
<dbReference type="Proteomes" id="UP000509335">
    <property type="component" value="Chromosome"/>
</dbReference>
<dbReference type="Pfam" id="PF13471">
    <property type="entry name" value="Transglut_core3"/>
    <property type="match status" value="1"/>
</dbReference>
<evidence type="ECO:0000259" key="2">
    <source>
        <dbReference type="Pfam" id="PF13471"/>
    </source>
</evidence>
<feature type="region of interest" description="Disordered" evidence="1">
    <location>
        <begin position="129"/>
        <end position="178"/>
    </location>
</feature>
<gene>
    <name evidence="3" type="ORF">HXZ27_01200</name>
</gene>
<dbReference type="AlphaFoldDB" id="A0A7H8XEM2"/>
<dbReference type="KEGG" id="mcab:HXZ27_01200"/>
<evidence type="ECO:0000313" key="3">
    <source>
        <dbReference type="EMBL" id="QLD23030.1"/>
    </source>
</evidence>
<dbReference type="NCBIfam" id="NF033537">
    <property type="entry name" value="lasso_biosyn_B2"/>
    <property type="match status" value="1"/>
</dbReference>
<dbReference type="InterPro" id="IPR053521">
    <property type="entry name" value="McjB-like"/>
</dbReference>
<evidence type="ECO:0000256" key="1">
    <source>
        <dbReference type="SAM" id="MobiDB-lite"/>
    </source>
</evidence>
<name>A0A7H8XEM2_9ACTN</name>
<protein>
    <submittedName>
        <fullName evidence="3">Lasso peptide biosynthesis B2 protein</fullName>
    </submittedName>
</protein>